<keyword evidence="2" id="KW-1185">Reference proteome</keyword>
<protein>
    <submittedName>
        <fullName evidence="1">Uncharacterized protein</fullName>
    </submittedName>
</protein>
<proteinExistence type="predicted"/>
<dbReference type="GeneID" id="40098852"/>
<dbReference type="RefSeq" id="YP_009622115.1">
    <property type="nucleotide sequence ID" value="NC_042099.1"/>
</dbReference>
<sequence length="73" mass="8244">MAKPTLQDYRDAGVLDPKPVPPGWLVRTAAGYQFCTPKTEEDAKRWADKIGGTYEWYVPVQAQTSKIGETYDH</sequence>
<dbReference type="KEGG" id="vg:40098852"/>
<gene>
    <name evidence="1" type="primary">54</name>
    <name evidence="1" type="ORF">PBI_DISMAS_54</name>
</gene>
<accession>A0A2H5BFU2</accession>
<dbReference type="Proteomes" id="UP000241261">
    <property type="component" value="Segment"/>
</dbReference>
<name>A0A2H5BFU2_9CAUD</name>
<reference evidence="1 2" key="1">
    <citation type="submission" date="2017-12" db="EMBL/GenBank/DDBJ databases">
        <authorList>
            <person name="Tomczak R."/>
            <person name="Garlena R.A."/>
            <person name="Russell D.A."/>
            <person name="Pope W.H."/>
            <person name="Jacobs-Sera D."/>
            <person name="Hatfull G.F."/>
        </authorList>
    </citation>
    <scope>NUCLEOTIDE SEQUENCE [LARGE SCALE GENOMIC DNA]</scope>
</reference>
<evidence type="ECO:0000313" key="1">
    <source>
        <dbReference type="EMBL" id="AUG84851.1"/>
    </source>
</evidence>
<evidence type="ECO:0000313" key="2">
    <source>
        <dbReference type="Proteomes" id="UP000241261"/>
    </source>
</evidence>
<organism evidence="1 2">
    <name type="scientific">Microbacterium phage Dismas</name>
    <dbReference type="NCBI Taxonomy" id="2065199"/>
    <lineage>
        <taxon>Viruses</taxon>
        <taxon>Duplodnaviria</taxon>
        <taxon>Heunggongvirae</taxon>
        <taxon>Uroviricota</taxon>
        <taxon>Caudoviricetes</taxon>
        <taxon>Dismasvirus</taxon>
        <taxon>Dismasvirus dismas</taxon>
    </lineage>
</organism>
<dbReference type="EMBL" id="MG670586">
    <property type="protein sequence ID" value="AUG84851.1"/>
    <property type="molecule type" value="Genomic_DNA"/>
</dbReference>